<keyword evidence="3" id="KW-0489">Methyltransferase</keyword>
<dbReference type="SUPFAM" id="SSF46767">
    <property type="entry name" value="Methylated DNA-protein cysteine methyltransferase, C-terminal domain"/>
    <property type="match status" value="1"/>
</dbReference>
<comment type="caution">
    <text evidence="3">The sequence shown here is derived from an EMBL/GenBank/DDBJ whole genome shotgun (WGS) entry which is preliminary data.</text>
</comment>
<gene>
    <name evidence="3" type="ORF">E7101_05265</name>
</gene>
<dbReference type="Pfam" id="PF01035">
    <property type="entry name" value="DNA_binding_1"/>
    <property type="match status" value="1"/>
</dbReference>
<protein>
    <submittedName>
        <fullName evidence="3">Cysteine methyltransferase</fullName>
    </submittedName>
</protein>
<evidence type="ECO:0000313" key="4">
    <source>
        <dbReference type="Proteomes" id="UP000806522"/>
    </source>
</evidence>
<sequence>MKDYPDRMTAEEARVFGENVLNIVVQIPHGQVTTYGYIAALAGWPSHSRMVGRTLRYTPGAEKLPCYRVVNKVGRTAPGWSQQRALLEAEGVVFKSNGHVDMQRHLWKPSFWGIGGKV</sequence>
<dbReference type="PANTHER" id="PTHR42942">
    <property type="entry name" value="6-O-METHYLGUANINE DNA METHYLTRANSFERASE"/>
    <property type="match status" value="1"/>
</dbReference>
<dbReference type="GO" id="GO:0006281">
    <property type="term" value="P:DNA repair"/>
    <property type="evidence" value="ECO:0007669"/>
    <property type="project" value="InterPro"/>
</dbReference>
<keyword evidence="3" id="KW-0808">Transferase</keyword>
<evidence type="ECO:0000259" key="2">
    <source>
        <dbReference type="Pfam" id="PF01035"/>
    </source>
</evidence>
<organism evidence="3 4">
    <name type="scientific">Xylanibacter ruminicola</name>
    <name type="common">Prevotella ruminicola</name>
    <dbReference type="NCBI Taxonomy" id="839"/>
    <lineage>
        <taxon>Bacteria</taxon>
        <taxon>Pseudomonadati</taxon>
        <taxon>Bacteroidota</taxon>
        <taxon>Bacteroidia</taxon>
        <taxon>Bacteroidales</taxon>
        <taxon>Prevotellaceae</taxon>
        <taxon>Xylanibacter</taxon>
    </lineage>
</organism>
<dbReference type="PANTHER" id="PTHR42942:SF1">
    <property type="entry name" value="ALKYLTRANSFERASE-LIKE PROTEIN 1"/>
    <property type="match status" value="1"/>
</dbReference>
<dbReference type="AlphaFoldDB" id="A0A9D5P033"/>
<dbReference type="CDD" id="cd06445">
    <property type="entry name" value="ATase"/>
    <property type="match status" value="1"/>
</dbReference>
<name>A0A9D5P033_XYLRU</name>
<keyword evidence="1" id="KW-0227">DNA damage</keyword>
<dbReference type="Proteomes" id="UP000806522">
    <property type="component" value="Unassembled WGS sequence"/>
</dbReference>
<dbReference type="InterPro" id="IPR036217">
    <property type="entry name" value="MethylDNA_cys_MeTrfase_DNAb"/>
</dbReference>
<proteinExistence type="predicted"/>
<evidence type="ECO:0000256" key="1">
    <source>
        <dbReference type="ARBA" id="ARBA00022763"/>
    </source>
</evidence>
<dbReference type="Gene3D" id="1.10.10.10">
    <property type="entry name" value="Winged helix-like DNA-binding domain superfamily/Winged helix DNA-binding domain"/>
    <property type="match status" value="1"/>
</dbReference>
<dbReference type="InterPro" id="IPR014048">
    <property type="entry name" value="MethylDNA_cys_MeTrfase_DNA-bd"/>
</dbReference>
<feature type="domain" description="Methylated-DNA-[protein]-cysteine S-methyltransferase DNA binding" evidence="2">
    <location>
        <begin position="16"/>
        <end position="92"/>
    </location>
</feature>
<dbReference type="GO" id="GO:0032259">
    <property type="term" value="P:methylation"/>
    <property type="evidence" value="ECO:0007669"/>
    <property type="project" value="UniProtKB-KW"/>
</dbReference>
<dbReference type="GO" id="GO:0008168">
    <property type="term" value="F:methyltransferase activity"/>
    <property type="evidence" value="ECO:0007669"/>
    <property type="project" value="UniProtKB-KW"/>
</dbReference>
<dbReference type="InterPro" id="IPR052520">
    <property type="entry name" value="ATL_DNA_repair"/>
</dbReference>
<evidence type="ECO:0000313" key="3">
    <source>
        <dbReference type="EMBL" id="MBE6270344.1"/>
    </source>
</evidence>
<accession>A0A9D5P033</accession>
<dbReference type="InterPro" id="IPR036388">
    <property type="entry name" value="WH-like_DNA-bd_sf"/>
</dbReference>
<dbReference type="EMBL" id="SUYC01000004">
    <property type="protein sequence ID" value="MBE6270344.1"/>
    <property type="molecule type" value="Genomic_DNA"/>
</dbReference>
<reference evidence="3" key="1">
    <citation type="submission" date="2019-04" db="EMBL/GenBank/DDBJ databases">
        <title>Evolution of Biomass-Degrading Anaerobic Consortia Revealed by Metagenomics.</title>
        <authorList>
            <person name="Peng X."/>
        </authorList>
    </citation>
    <scope>NUCLEOTIDE SEQUENCE</scope>
    <source>
        <strain evidence="3">SIG140</strain>
    </source>
</reference>